<keyword evidence="3" id="KW-0238">DNA-binding</keyword>
<comment type="caution">
    <text evidence="6">The sequence shown here is derived from an EMBL/GenBank/DDBJ whole genome shotgun (WGS) entry which is preliminary data.</text>
</comment>
<evidence type="ECO:0000313" key="7">
    <source>
        <dbReference type="Proteomes" id="UP001628192"/>
    </source>
</evidence>
<dbReference type="PANTHER" id="PTHR30629:SF2">
    <property type="entry name" value="PROPHAGE INTEGRASE INTS-RELATED"/>
    <property type="match status" value="1"/>
</dbReference>
<dbReference type="Pfam" id="PF00589">
    <property type="entry name" value="Phage_integrase"/>
    <property type="match status" value="1"/>
</dbReference>
<comment type="similarity">
    <text evidence="1">Belongs to the 'phage' integrase family.</text>
</comment>
<evidence type="ECO:0000256" key="1">
    <source>
        <dbReference type="ARBA" id="ARBA00008857"/>
    </source>
</evidence>
<dbReference type="InterPro" id="IPR050808">
    <property type="entry name" value="Phage_Integrase"/>
</dbReference>
<dbReference type="CDD" id="cd00801">
    <property type="entry name" value="INT_P4_C"/>
    <property type="match status" value="1"/>
</dbReference>
<sequence>MPLTDTAIRAVKPTTKATKLFDGGGLYLEVAPSGGKWWRLKYRFQGKEKRISLGTYPTVTLKDARERREQAKKLLAQGIDPSAHKQEAKAAATAIEQEQATTFEAVAREWFSKKKAAWKPVHQEKILSRLEKQIFPFIGDRPFSALEPADFLTAIQNAESRGAIVTAHRLAQLCGQVSRYARIVGHTRYDVAAGLAEALTPVQTTHFATITDPNEIGHLLRAIDAYTGEPSICFALKILPFVFVRSVELRGAEWSEIDLDAAEWIIPAERMKMKRPHIVPLARQVITLLSDLRSLTGAERYLFPSLYSASRHISDVGLLNALRRMGFARGVMTIHGFRSMASTLLNEQGYNRDWIERQLAHGEKNAIRAAYNHAEYLPERRRMMQEWADYLEGLKAGKD</sequence>
<organism evidence="6 7">
    <name type="scientific">Desulfovibrio falkowii</name>
    <dbReference type="NCBI Taxonomy" id="3136602"/>
    <lineage>
        <taxon>Bacteria</taxon>
        <taxon>Pseudomonadati</taxon>
        <taxon>Thermodesulfobacteriota</taxon>
        <taxon>Desulfovibrionia</taxon>
        <taxon>Desulfovibrionales</taxon>
        <taxon>Desulfovibrionaceae</taxon>
        <taxon>Desulfovibrio</taxon>
    </lineage>
</organism>
<keyword evidence="7" id="KW-1185">Reference proteome</keyword>
<dbReference type="Pfam" id="PF22022">
    <property type="entry name" value="Phage_int_M"/>
    <property type="match status" value="1"/>
</dbReference>
<dbReference type="Proteomes" id="UP001628192">
    <property type="component" value="Unassembled WGS sequence"/>
</dbReference>
<dbReference type="InterPro" id="IPR011010">
    <property type="entry name" value="DNA_brk_join_enz"/>
</dbReference>
<proteinExistence type="inferred from homology"/>
<dbReference type="InterPro" id="IPR013762">
    <property type="entry name" value="Integrase-like_cat_sf"/>
</dbReference>
<reference evidence="6 7" key="1">
    <citation type="journal article" date="2025" name="Int. J. Syst. Evol. Microbiol.">
        <title>Desulfovibrio falkowii sp. nov., Porphyromonas miyakawae sp. nov., Mediterraneibacter flintii sp. nov. and Owariibacterium komagatae gen. nov., sp. nov., isolated from human faeces.</title>
        <authorList>
            <person name="Hamaguchi T."/>
            <person name="Ohara M."/>
            <person name="Hisatomi A."/>
            <person name="Sekiguchi K."/>
            <person name="Takeda J.I."/>
            <person name="Ueyama J."/>
            <person name="Ito M."/>
            <person name="Nishiwaki H."/>
            <person name="Ogi T."/>
            <person name="Hirayama M."/>
            <person name="Ohkuma M."/>
            <person name="Sakamoto M."/>
            <person name="Ohno K."/>
        </authorList>
    </citation>
    <scope>NUCLEOTIDE SEQUENCE [LARGE SCALE GENOMIC DNA]</scope>
    <source>
        <strain evidence="6 7">13CB8C</strain>
    </source>
</reference>
<dbReference type="InterPro" id="IPR002104">
    <property type="entry name" value="Integrase_catalytic"/>
</dbReference>
<dbReference type="Gene3D" id="1.10.443.10">
    <property type="entry name" value="Intergrase catalytic core"/>
    <property type="match status" value="1"/>
</dbReference>
<gene>
    <name evidence="6" type="ORF">Defa_21890</name>
</gene>
<dbReference type="InterPro" id="IPR038488">
    <property type="entry name" value="Integrase_DNA-bd_sf"/>
</dbReference>
<evidence type="ECO:0000313" key="6">
    <source>
        <dbReference type="EMBL" id="GAB1254702.1"/>
    </source>
</evidence>
<dbReference type="InterPro" id="IPR053876">
    <property type="entry name" value="Phage_int_M"/>
</dbReference>
<dbReference type="EMBL" id="BAAFSG010000001">
    <property type="protein sequence ID" value="GAB1254702.1"/>
    <property type="molecule type" value="Genomic_DNA"/>
</dbReference>
<protein>
    <submittedName>
        <fullName evidence="6">Tyrosine-type recombinase/integrase</fullName>
    </submittedName>
</protein>
<dbReference type="SUPFAM" id="SSF56349">
    <property type="entry name" value="DNA breaking-rejoining enzymes"/>
    <property type="match status" value="1"/>
</dbReference>
<feature type="domain" description="Tyr recombinase" evidence="5">
    <location>
        <begin position="206"/>
        <end position="385"/>
    </location>
</feature>
<dbReference type="PROSITE" id="PS51898">
    <property type="entry name" value="TYR_RECOMBINASE"/>
    <property type="match status" value="1"/>
</dbReference>
<name>A0ABQ0EAS7_9BACT</name>
<keyword evidence="2" id="KW-0229">DNA integration</keyword>
<evidence type="ECO:0000256" key="2">
    <source>
        <dbReference type="ARBA" id="ARBA00022908"/>
    </source>
</evidence>
<evidence type="ECO:0000259" key="5">
    <source>
        <dbReference type="PROSITE" id="PS51898"/>
    </source>
</evidence>
<dbReference type="InterPro" id="IPR010998">
    <property type="entry name" value="Integrase_recombinase_N"/>
</dbReference>
<dbReference type="RefSeq" id="WP_407844915.1">
    <property type="nucleotide sequence ID" value="NZ_BAAFSG010000001.1"/>
</dbReference>
<keyword evidence="4" id="KW-0233">DNA recombination</keyword>
<dbReference type="Gene3D" id="3.30.160.390">
    <property type="entry name" value="Integrase, DNA-binding domain"/>
    <property type="match status" value="1"/>
</dbReference>
<evidence type="ECO:0000256" key="3">
    <source>
        <dbReference type="ARBA" id="ARBA00023125"/>
    </source>
</evidence>
<accession>A0ABQ0EAS7</accession>
<dbReference type="Pfam" id="PF13356">
    <property type="entry name" value="Arm-DNA-bind_3"/>
    <property type="match status" value="1"/>
</dbReference>
<dbReference type="PANTHER" id="PTHR30629">
    <property type="entry name" value="PROPHAGE INTEGRASE"/>
    <property type="match status" value="1"/>
</dbReference>
<evidence type="ECO:0000256" key="4">
    <source>
        <dbReference type="ARBA" id="ARBA00023172"/>
    </source>
</evidence>
<dbReference type="Gene3D" id="1.10.150.130">
    <property type="match status" value="1"/>
</dbReference>
<dbReference type="InterPro" id="IPR025166">
    <property type="entry name" value="Integrase_DNA_bind_dom"/>
</dbReference>